<organism evidence="2 3">
    <name type="scientific">Bodo saltans</name>
    <name type="common">Flagellated protozoan</name>
    <dbReference type="NCBI Taxonomy" id="75058"/>
    <lineage>
        <taxon>Eukaryota</taxon>
        <taxon>Discoba</taxon>
        <taxon>Euglenozoa</taxon>
        <taxon>Kinetoplastea</taxon>
        <taxon>Metakinetoplastina</taxon>
        <taxon>Eubodonida</taxon>
        <taxon>Bodonidae</taxon>
        <taxon>Bodo</taxon>
    </lineage>
</organism>
<evidence type="ECO:0000313" key="2">
    <source>
        <dbReference type="EMBL" id="CUF44276.1"/>
    </source>
</evidence>
<reference evidence="3" key="1">
    <citation type="submission" date="2015-09" db="EMBL/GenBank/DDBJ databases">
        <authorList>
            <consortium name="Pathogen Informatics"/>
        </authorList>
    </citation>
    <scope>NUCLEOTIDE SEQUENCE [LARGE SCALE GENOMIC DNA]</scope>
    <source>
        <strain evidence="3">Lake Konstanz</strain>
    </source>
</reference>
<sequence>MTHQEENALMSCSETTSSPTSTPTKARKRGGIVPPTVQTRTRHLLPIWLNITLRFLNIAHSIRMHQHTKLQKKTLSSLYDNRRENINPKHQPSTLKKSSHIIPALEIKVFLGFLLLCALWQMRLSIPLINTAIYFVLNIPARRFLTLTRHPTTSLCPCCIHTPSSLL</sequence>
<protein>
    <submittedName>
        <fullName evidence="2">Uncharacterized protein</fullName>
    </submittedName>
</protein>
<proteinExistence type="predicted"/>
<dbReference type="EMBL" id="CYKH01000325">
    <property type="protein sequence ID" value="CUF44276.1"/>
    <property type="molecule type" value="Genomic_DNA"/>
</dbReference>
<dbReference type="VEuPathDB" id="TriTrypDB:BSAL_62550"/>
<evidence type="ECO:0000313" key="3">
    <source>
        <dbReference type="Proteomes" id="UP000051952"/>
    </source>
</evidence>
<feature type="compositionally biased region" description="Low complexity" evidence="1">
    <location>
        <begin position="11"/>
        <end position="24"/>
    </location>
</feature>
<dbReference type="Proteomes" id="UP000051952">
    <property type="component" value="Unassembled WGS sequence"/>
</dbReference>
<name>A0A0S4IRY6_BODSA</name>
<accession>A0A0S4IRY6</accession>
<gene>
    <name evidence="2" type="ORF">BSAL_62550</name>
</gene>
<keyword evidence="3" id="KW-1185">Reference proteome</keyword>
<feature type="region of interest" description="Disordered" evidence="1">
    <location>
        <begin position="1"/>
        <end position="32"/>
    </location>
</feature>
<evidence type="ECO:0000256" key="1">
    <source>
        <dbReference type="SAM" id="MobiDB-lite"/>
    </source>
</evidence>
<dbReference type="AlphaFoldDB" id="A0A0S4IRY6"/>